<dbReference type="AlphaFoldDB" id="A0A401WGC2"/>
<comment type="caution">
    <text evidence="2">The sequence shown here is derived from an EMBL/GenBank/DDBJ whole genome shotgun (WGS) entry which is preliminary data.</text>
</comment>
<dbReference type="Pfam" id="PF19379">
    <property type="entry name" value="DUF5954"/>
    <property type="match status" value="1"/>
</dbReference>
<evidence type="ECO:0008006" key="4">
    <source>
        <dbReference type="Google" id="ProtNLM"/>
    </source>
</evidence>
<feature type="region of interest" description="Disordered" evidence="1">
    <location>
        <begin position="132"/>
        <end position="171"/>
    </location>
</feature>
<reference evidence="2 3" key="1">
    <citation type="submission" date="2018-11" db="EMBL/GenBank/DDBJ databases">
        <title>Whole genome sequence of Streptomyces paromomycinus NBRC 15454(T).</title>
        <authorList>
            <person name="Komaki H."/>
            <person name="Tamura T."/>
        </authorList>
    </citation>
    <scope>NUCLEOTIDE SEQUENCE [LARGE SCALE GENOMIC DNA]</scope>
    <source>
        <strain evidence="2 3">NBRC 15454</strain>
    </source>
</reference>
<gene>
    <name evidence="2" type="ORF">GKJPGBOP_08158</name>
</gene>
<keyword evidence="3" id="KW-1185">Reference proteome</keyword>
<sequence length="363" mass="40141">MGHENVGRGRMWPIVVRHPEDPVEAVMEADALDAKLQTAAILVRGPLFGVAAQDAGQAPRWRVVVAVDAGCPQQARDSLNSLLWCRAKDEAQDREERCALLAAVARLESERVDELTVLTTRYRIVRAEEYAGTGPDGIEQPRPTDPEPTVPDWSRSARDPIDDGLLLDPEAPVTPTQAAERLMLRGLAYSGVRFPEDVRADSRKALETHPDVMLLPTAFRVVERNDPGWESSSGLHASAHAARRSLDFALTWLQPRLKGLIPWEADNMTTDARTVAAEGTGPAAGELAEYVRAADRLRAERVNQVEARGTVHRICRARRLLRWGPDGPEGARPSDADSHPPERMHPRIDEDGNIRHEQENDVP</sequence>
<proteinExistence type="predicted"/>
<dbReference type="Proteomes" id="UP000286746">
    <property type="component" value="Unassembled WGS sequence"/>
</dbReference>
<protein>
    <recommendedName>
        <fullName evidence="4">LigA protein</fullName>
    </recommendedName>
</protein>
<evidence type="ECO:0000256" key="1">
    <source>
        <dbReference type="SAM" id="MobiDB-lite"/>
    </source>
</evidence>
<evidence type="ECO:0000313" key="2">
    <source>
        <dbReference type="EMBL" id="GCD48361.1"/>
    </source>
</evidence>
<accession>A0A401WGC2</accession>
<dbReference type="RefSeq" id="WP_246177922.1">
    <property type="nucleotide sequence ID" value="NZ_BHZD01000001.1"/>
</dbReference>
<name>A0A401WGC2_STREY</name>
<feature type="compositionally biased region" description="Basic and acidic residues" evidence="1">
    <location>
        <begin position="332"/>
        <end position="363"/>
    </location>
</feature>
<feature type="region of interest" description="Disordered" evidence="1">
    <location>
        <begin position="322"/>
        <end position="363"/>
    </location>
</feature>
<evidence type="ECO:0000313" key="3">
    <source>
        <dbReference type="Proteomes" id="UP000286746"/>
    </source>
</evidence>
<dbReference type="InterPro" id="IPR045998">
    <property type="entry name" value="DUF5954"/>
</dbReference>
<organism evidence="2 3">
    <name type="scientific">Streptomyces paromomycinus</name>
    <name type="common">Streptomyces rimosus subsp. paromomycinus</name>
    <dbReference type="NCBI Taxonomy" id="92743"/>
    <lineage>
        <taxon>Bacteria</taxon>
        <taxon>Bacillati</taxon>
        <taxon>Actinomycetota</taxon>
        <taxon>Actinomycetes</taxon>
        <taxon>Kitasatosporales</taxon>
        <taxon>Streptomycetaceae</taxon>
        <taxon>Streptomyces</taxon>
    </lineage>
</organism>
<dbReference type="EMBL" id="BHZD01000001">
    <property type="protein sequence ID" value="GCD48361.1"/>
    <property type="molecule type" value="Genomic_DNA"/>
</dbReference>